<dbReference type="InterPro" id="IPR050834">
    <property type="entry name" value="Glycosyltransf_2"/>
</dbReference>
<feature type="domain" description="Glycosyltransferase 2-like" evidence="3">
    <location>
        <begin position="420"/>
        <end position="546"/>
    </location>
</feature>
<name>A0ABY3PHE5_9CYAN</name>
<dbReference type="SUPFAM" id="SSF53448">
    <property type="entry name" value="Nucleotide-diphospho-sugar transferases"/>
    <property type="match status" value="1"/>
</dbReference>
<dbReference type="CDD" id="cd03801">
    <property type="entry name" value="GT4_PimA-like"/>
    <property type="match status" value="1"/>
</dbReference>
<evidence type="ECO:0000313" key="6">
    <source>
        <dbReference type="Proteomes" id="UP001054846"/>
    </source>
</evidence>
<dbReference type="InterPro" id="IPR001296">
    <property type="entry name" value="Glyco_trans_1"/>
</dbReference>
<organism evidence="5 6">
    <name type="scientific">Gloeobacter morelensis MG652769</name>
    <dbReference type="NCBI Taxonomy" id="2781736"/>
    <lineage>
        <taxon>Bacteria</taxon>
        <taxon>Bacillati</taxon>
        <taxon>Cyanobacteriota</taxon>
        <taxon>Cyanophyceae</taxon>
        <taxon>Gloeobacterales</taxon>
        <taxon>Gloeobacteraceae</taxon>
        <taxon>Gloeobacter</taxon>
        <taxon>Gloeobacter morelensis</taxon>
    </lineage>
</organism>
<protein>
    <submittedName>
        <fullName evidence="5">Glycosyltransferase</fullName>
    </submittedName>
</protein>
<evidence type="ECO:0000313" key="5">
    <source>
        <dbReference type="EMBL" id="UFP93065.1"/>
    </source>
</evidence>
<dbReference type="InterPro" id="IPR001173">
    <property type="entry name" value="Glyco_trans_2-like"/>
</dbReference>
<dbReference type="Proteomes" id="UP001054846">
    <property type="component" value="Chromosome"/>
</dbReference>
<evidence type="ECO:0000256" key="1">
    <source>
        <dbReference type="SAM" id="Coils"/>
    </source>
</evidence>
<keyword evidence="6" id="KW-1185">Reference proteome</keyword>
<dbReference type="SUPFAM" id="SSF53756">
    <property type="entry name" value="UDP-Glycosyltransferase/glycogen phosphorylase"/>
    <property type="match status" value="1"/>
</dbReference>
<dbReference type="Gene3D" id="3.90.550.10">
    <property type="entry name" value="Spore Coat Polysaccharide Biosynthesis Protein SpsA, Chain A"/>
    <property type="match status" value="1"/>
</dbReference>
<sequence length="781" mass="89676">MNLEILKSCIVTPDIIGPIKNGGIGTHCFYLAKFLALEMKQDVTILFTSIFETGTSASWRDYYQSNFGIDFVWSTDLACLFNGPTCGANQWFVERSQRIYRWLSEQHFDVCYFQDWHANGFASIQAKRTGQAFERTTLVCMTHSSSEWIREGMQQLPKQSTDELLIDYAERYCLEFADHAISPSNYMFEWAEEHGWKINHNRKILPYLFETELDPIEAEFDGQHIVFFGRLETRKGLEVYLRALQLLAPELRTASKHIRLTFLGKNGLTHLGEARVAIPQFLAECLDVYEFDILTDYSQPEALNFLCRHANALVVTPSLSDNLPFAVIESIELNINIIAANTGGIPEMFADSSRLFSPNPKAFAAKLRECLLQGLPPLNKAYSSRRARTVWQQFCEQLTVHKKNLVAPAGEPGQLEPKVSICVPYYNCGEYLPDLLESIERQTYRNFEVIVVDDGSTDASSLRTFSQMQDQYRDRRWLFLTKENGGPGSARNCAVAQSTGQYIVFMDADNAAETAMLERMVWAMEKSRADCLTCYSRGFGEFQSPFLKEYKFAYYPIGACAEASLYENYFGDTNFIIKKSTFLALGGFRESRDVNHEDWELLAKLVVEGYTLDTIPDFLFLYRHREGGFSRTTNGFRNYMAGIKPLLESLPWWARRHVLNSVGCTRQHTLTGQQSAQIQQELQQQSAQIQQELQQVQQLRQRELLQLRHQLAQAEEETGRLRRQLDQSWVYVDGLKAVISGMESSKFWKLRIRWFGLKRVLGLPILDKQDIGRKEDLKADL</sequence>
<evidence type="ECO:0000259" key="2">
    <source>
        <dbReference type="Pfam" id="PF00534"/>
    </source>
</evidence>
<dbReference type="PANTHER" id="PTHR43685:SF2">
    <property type="entry name" value="GLYCOSYLTRANSFERASE 2-LIKE DOMAIN-CONTAINING PROTEIN"/>
    <property type="match status" value="1"/>
</dbReference>
<dbReference type="Pfam" id="PF00535">
    <property type="entry name" value="Glycos_transf_2"/>
    <property type="match status" value="1"/>
</dbReference>
<feature type="domain" description="Glycosyltransferase subfamily 4-like N-terminal" evidence="4">
    <location>
        <begin position="22"/>
        <end position="195"/>
    </location>
</feature>
<dbReference type="InterPro" id="IPR029044">
    <property type="entry name" value="Nucleotide-diphossugar_trans"/>
</dbReference>
<dbReference type="RefSeq" id="WP_230840070.1">
    <property type="nucleotide sequence ID" value="NZ_CP063845.1"/>
</dbReference>
<dbReference type="Pfam" id="PF13439">
    <property type="entry name" value="Glyco_transf_4"/>
    <property type="match status" value="1"/>
</dbReference>
<dbReference type="PANTHER" id="PTHR43685">
    <property type="entry name" value="GLYCOSYLTRANSFERASE"/>
    <property type="match status" value="1"/>
</dbReference>
<feature type="coiled-coil region" evidence="1">
    <location>
        <begin position="675"/>
        <end position="724"/>
    </location>
</feature>
<dbReference type="Pfam" id="PF00534">
    <property type="entry name" value="Glycos_transf_1"/>
    <property type="match status" value="1"/>
</dbReference>
<evidence type="ECO:0000259" key="3">
    <source>
        <dbReference type="Pfam" id="PF00535"/>
    </source>
</evidence>
<proteinExistence type="predicted"/>
<gene>
    <name evidence="5" type="ORF">ISF26_14745</name>
</gene>
<dbReference type="CDD" id="cd00761">
    <property type="entry name" value="Glyco_tranf_GTA_type"/>
    <property type="match status" value="1"/>
</dbReference>
<evidence type="ECO:0000259" key="4">
    <source>
        <dbReference type="Pfam" id="PF13439"/>
    </source>
</evidence>
<dbReference type="Gene3D" id="3.40.50.2000">
    <property type="entry name" value="Glycogen Phosphorylase B"/>
    <property type="match status" value="2"/>
</dbReference>
<feature type="domain" description="Glycosyl transferase family 1" evidence="2">
    <location>
        <begin position="223"/>
        <end position="374"/>
    </location>
</feature>
<dbReference type="InterPro" id="IPR028098">
    <property type="entry name" value="Glyco_trans_4-like_N"/>
</dbReference>
<keyword evidence="1" id="KW-0175">Coiled coil</keyword>
<dbReference type="EMBL" id="CP063845">
    <property type="protein sequence ID" value="UFP93065.1"/>
    <property type="molecule type" value="Genomic_DNA"/>
</dbReference>
<accession>A0ABY3PHE5</accession>
<reference evidence="5 6" key="1">
    <citation type="journal article" date="2021" name="Genome Biol. Evol.">
        <title>Complete Genome Sequencing of a Novel Gloeobacter Species from a Waterfall Cave in Mexico.</title>
        <authorList>
            <person name="Saw J.H."/>
            <person name="Cardona T."/>
            <person name="Montejano G."/>
        </authorList>
    </citation>
    <scope>NUCLEOTIDE SEQUENCE [LARGE SCALE GENOMIC DNA]</scope>
    <source>
        <strain evidence="5">MG652769</strain>
    </source>
</reference>